<sequence>MEVVSPHLLLTPILTQVLGLALQQPLQTRSRAQHLLAPPLPSCAPLQQARLPQLSPQSLFTWHIKHATPQP</sequence>
<keyword evidence="1" id="KW-0732">Signal</keyword>
<gene>
    <name evidence="2" type="ORF">EVJ58_g9140</name>
</gene>
<dbReference type="AlphaFoldDB" id="A0A4Y9XUL7"/>
<feature type="signal peptide" evidence="1">
    <location>
        <begin position="1"/>
        <end position="21"/>
    </location>
</feature>
<feature type="non-terminal residue" evidence="2">
    <location>
        <position position="71"/>
    </location>
</feature>
<evidence type="ECO:0000313" key="3">
    <source>
        <dbReference type="Proteomes" id="UP000298390"/>
    </source>
</evidence>
<evidence type="ECO:0000256" key="1">
    <source>
        <dbReference type="SAM" id="SignalP"/>
    </source>
</evidence>
<name>A0A4Y9XUL7_9APHY</name>
<accession>A0A4Y9XUL7</accession>
<comment type="caution">
    <text evidence="2">The sequence shown here is derived from an EMBL/GenBank/DDBJ whole genome shotgun (WGS) entry which is preliminary data.</text>
</comment>
<dbReference type="EMBL" id="SEKV01000754">
    <property type="protein sequence ID" value="TFY53964.1"/>
    <property type="molecule type" value="Genomic_DNA"/>
</dbReference>
<evidence type="ECO:0000313" key="2">
    <source>
        <dbReference type="EMBL" id="TFY53964.1"/>
    </source>
</evidence>
<feature type="chain" id="PRO_5021408906" evidence="1">
    <location>
        <begin position="22"/>
        <end position="71"/>
    </location>
</feature>
<dbReference type="Proteomes" id="UP000298390">
    <property type="component" value="Unassembled WGS sequence"/>
</dbReference>
<reference evidence="2 3" key="1">
    <citation type="submission" date="2019-01" db="EMBL/GenBank/DDBJ databases">
        <title>Genome sequencing of the rare red list fungi Fomitopsis rosea.</title>
        <authorList>
            <person name="Buettner E."/>
            <person name="Kellner H."/>
        </authorList>
    </citation>
    <scope>NUCLEOTIDE SEQUENCE [LARGE SCALE GENOMIC DNA]</scope>
    <source>
        <strain evidence="2 3">DSM 105464</strain>
    </source>
</reference>
<proteinExistence type="predicted"/>
<protein>
    <submittedName>
        <fullName evidence="2">Uncharacterized protein</fullName>
    </submittedName>
</protein>
<organism evidence="2 3">
    <name type="scientific">Rhodofomes roseus</name>
    <dbReference type="NCBI Taxonomy" id="34475"/>
    <lineage>
        <taxon>Eukaryota</taxon>
        <taxon>Fungi</taxon>
        <taxon>Dikarya</taxon>
        <taxon>Basidiomycota</taxon>
        <taxon>Agaricomycotina</taxon>
        <taxon>Agaricomycetes</taxon>
        <taxon>Polyporales</taxon>
        <taxon>Rhodofomes</taxon>
    </lineage>
</organism>